<evidence type="ECO:0000256" key="1">
    <source>
        <dbReference type="SAM" id="MobiDB-lite"/>
    </source>
</evidence>
<accession>A0A1M7FZ39</accession>
<dbReference type="RefSeq" id="WP_159450254.1">
    <property type="nucleotide sequence ID" value="NZ_FRBI01000008.1"/>
</dbReference>
<evidence type="ECO:0000256" key="2">
    <source>
        <dbReference type="SAM" id="Phobius"/>
    </source>
</evidence>
<keyword evidence="2" id="KW-0472">Membrane</keyword>
<proteinExistence type="predicted"/>
<evidence type="ECO:0000313" key="4">
    <source>
        <dbReference type="Proteomes" id="UP000184111"/>
    </source>
</evidence>
<keyword evidence="4" id="KW-1185">Reference proteome</keyword>
<sequence length="68" mass="7193">MHHRRRPPGIADPARPVPDGRRTRQTPARAALTCSGVLLCTVLVVSGLAFLGSVVLIAVGMNNYGSNK</sequence>
<protein>
    <submittedName>
        <fullName evidence="3">Uncharacterized protein</fullName>
    </submittedName>
</protein>
<keyword evidence="2" id="KW-1133">Transmembrane helix</keyword>
<dbReference type="STRING" id="310782.SAMN05216499_10893"/>
<dbReference type="AlphaFoldDB" id="A0A1M7FZ39"/>
<dbReference type="EMBL" id="FRBI01000008">
    <property type="protein sequence ID" value="SHM09088.1"/>
    <property type="molecule type" value="Genomic_DNA"/>
</dbReference>
<feature type="region of interest" description="Disordered" evidence="1">
    <location>
        <begin position="1"/>
        <end position="26"/>
    </location>
</feature>
<evidence type="ECO:0000313" key="3">
    <source>
        <dbReference type="EMBL" id="SHM09088.1"/>
    </source>
</evidence>
<keyword evidence="2" id="KW-0812">Transmembrane</keyword>
<name>A0A1M7FZ39_9ACTN</name>
<dbReference type="Proteomes" id="UP000184111">
    <property type="component" value="Unassembled WGS sequence"/>
</dbReference>
<feature type="transmembrane region" description="Helical" evidence="2">
    <location>
        <begin position="30"/>
        <end position="59"/>
    </location>
</feature>
<reference evidence="3 4" key="1">
    <citation type="submission" date="2016-11" db="EMBL/GenBank/DDBJ databases">
        <authorList>
            <person name="Jaros S."/>
            <person name="Januszkiewicz K."/>
            <person name="Wedrychowicz H."/>
        </authorList>
    </citation>
    <scope>NUCLEOTIDE SEQUENCE [LARGE SCALE GENOMIC DNA]</scope>
    <source>
        <strain evidence="3 4">CGMCC 4.2025</strain>
    </source>
</reference>
<gene>
    <name evidence="3" type="ORF">SAMN05216499_10893</name>
</gene>
<organism evidence="3 4">
    <name type="scientific">Actinacidiphila paucisporea</name>
    <dbReference type="NCBI Taxonomy" id="310782"/>
    <lineage>
        <taxon>Bacteria</taxon>
        <taxon>Bacillati</taxon>
        <taxon>Actinomycetota</taxon>
        <taxon>Actinomycetes</taxon>
        <taxon>Kitasatosporales</taxon>
        <taxon>Streptomycetaceae</taxon>
        <taxon>Actinacidiphila</taxon>
    </lineage>
</organism>